<dbReference type="Gene3D" id="3.30.250.20">
    <property type="entry name" value="L1 transposable element, C-terminal domain"/>
    <property type="match status" value="1"/>
</dbReference>
<name>A0AAD1R788_PELCU</name>
<accession>A0AAD1R788</accession>
<sequence length="153" mass="17632">MPAPEEQPRDIICCLENYQLKEDILCMARRMGTIRFESQNVSIYQDLSRYTLQARRALHPVTSALQQAGILYRWGYPFSLSARHGPDQVTSQVSFELWAYHRSKYQTGWRDHFSNHRLDRSNHADQTRVLKGPCNSTAETGTQAQQGVSRSTN</sequence>
<proteinExistence type="predicted"/>
<reference evidence="2" key="1">
    <citation type="submission" date="2022-03" db="EMBL/GenBank/DDBJ databases">
        <authorList>
            <person name="Alioto T."/>
            <person name="Alioto T."/>
            <person name="Gomez Garrido J."/>
        </authorList>
    </citation>
    <scope>NUCLEOTIDE SEQUENCE</scope>
</reference>
<protein>
    <submittedName>
        <fullName evidence="2">Uncharacterized protein</fullName>
    </submittedName>
</protein>
<dbReference type="InterPro" id="IPR004244">
    <property type="entry name" value="Transposase_22"/>
</dbReference>
<feature type="compositionally biased region" description="Polar residues" evidence="1">
    <location>
        <begin position="134"/>
        <end position="153"/>
    </location>
</feature>
<dbReference type="EMBL" id="OW240912">
    <property type="protein sequence ID" value="CAH2225292.1"/>
    <property type="molecule type" value="Genomic_DNA"/>
</dbReference>
<evidence type="ECO:0000256" key="1">
    <source>
        <dbReference type="SAM" id="MobiDB-lite"/>
    </source>
</evidence>
<evidence type="ECO:0000313" key="2">
    <source>
        <dbReference type="EMBL" id="CAH2225292.1"/>
    </source>
</evidence>
<dbReference type="PANTHER" id="PTHR11505">
    <property type="entry name" value="L1 TRANSPOSABLE ELEMENT-RELATED"/>
    <property type="match status" value="1"/>
</dbReference>
<gene>
    <name evidence="2" type="ORF">PECUL_23A022570</name>
</gene>
<organism evidence="2 3">
    <name type="scientific">Pelobates cultripes</name>
    <name type="common">Western spadefoot toad</name>
    <dbReference type="NCBI Taxonomy" id="61616"/>
    <lineage>
        <taxon>Eukaryota</taxon>
        <taxon>Metazoa</taxon>
        <taxon>Chordata</taxon>
        <taxon>Craniata</taxon>
        <taxon>Vertebrata</taxon>
        <taxon>Euteleostomi</taxon>
        <taxon>Amphibia</taxon>
        <taxon>Batrachia</taxon>
        <taxon>Anura</taxon>
        <taxon>Pelobatoidea</taxon>
        <taxon>Pelobatidae</taxon>
        <taxon>Pelobates</taxon>
    </lineage>
</organism>
<dbReference type="AlphaFoldDB" id="A0AAD1R788"/>
<keyword evidence="3" id="KW-1185">Reference proteome</keyword>
<feature type="region of interest" description="Disordered" evidence="1">
    <location>
        <begin position="123"/>
        <end position="153"/>
    </location>
</feature>
<dbReference type="InterPro" id="IPR042566">
    <property type="entry name" value="L1_C"/>
</dbReference>
<dbReference type="Proteomes" id="UP001295444">
    <property type="component" value="Chromosome 01"/>
</dbReference>
<evidence type="ECO:0000313" key="3">
    <source>
        <dbReference type="Proteomes" id="UP001295444"/>
    </source>
</evidence>